<organism evidence="6 7">
    <name type="scientific">Pseudonocardia adelaidensis</name>
    <dbReference type="NCBI Taxonomy" id="648754"/>
    <lineage>
        <taxon>Bacteria</taxon>
        <taxon>Bacillati</taxon>
        <taxon>Actinomycetota</taxon>
        <taxon>Actinomycetes</taxon>
        <taxon>Pseudonocardiales</taxon>
        <taxon>Pseudonocardiaceae</taxon>
        <taxon>Pseudonocardia</taxon>
    </lineage>
</organism>
<gene>
    <name evidence="6" type="ORF">GCM10023320_68740</name>
</gene>
<dbReference type="Pfam" id="PF00356">
    <property type="entry name" value="LacI"/>
    <property type="match status" value="1"/>
</dbReference>
<dbReference type="Pfam" id="PF13377">
    <property type="entry name" value="Peripla_BP_3"/>
    <property type="match status" value="1"/>
</dbReference>
<accession>A0ABP9NYQ5</accession>
<keyword evidence="3" id="KW-0804">Transcription</keyword>
<dbReference type="InterPro" id="IPR010982">
    <property type="entry name" value="Lambda_DNA-bd_dom_sf"/>
</dbReference>
<evidence type="ECO:0000259" key="5">
    <source>
        <dbReference type="PROSITE" id="PS50932"/>
    </source>
</evidence>
<reference evidence="7" key="1">
    <citation type="journal article" date="2019" name="Int. J. Syst. Evol. Microbiol.">
        <title>The Global Catalogue of Microorganisms (GCM) 10K type strain sequencing project: providing services to taxonomists for standard genome sequencing and annotation.</title>
        <authorList>
            <consortium name="The Broad Institute Genomics Platform"/>
            <consortium name="The Broad Institute Genome Sequencing Center for Infectious Disease"/>
            <person name="Wu L."/>
            <person name="Ma J."/>
        </authorList>
    </citation>
    <scope>NUCLEOTIDE SEQUENCE [LARGE SCALE GENOMIC DNA]</scope>
    <source>
        <strain evidence="7">JCM 18302</strain>
    </source>
</reference>
<proteinExistence type="predicted"/>
<dbReference type="PANTHER" id="PTHR30146:SF153">
    <property type="entry name" value="LACTOSE OPERON REPRESSOR"/>
    <property type="match status" value="1"/>
</dbReference>
<sequence>MRVQTGREGGARPRMVDVARVAGVSQKSVSNVLSGYEHVSPALRAKVERAVALLGYVPNPAARTLRTGRTGVIALAVPNLSAPYFAELASHLTDAADERGFTILIDETDGDEDREALIARGLRHHLIDGLVLSPLAMDPASIASAARDIPMVLLGERELPASVDHVAIDNVVAAREATEHLLGLGRRRIAAVGGPLGDGASTGSLRLHGYRAALADAGIREEGLVVPTRRLLRHNGMAAAEQLLGAARPPDAVFCFSDMLAFGVMHALRMRGVRVPDDIAVVGFDDVTEAAYANPTLTTVHLDRRRIARAALDVLVERIDGTRTRSAGRVVIEHRLVVRESTGGRPDGSASADATDPDEQVAERVRAATGARRGSR</sequence>
<keyword evidence="2 6" id="KW-0238">DNA-binding</keyword>
<name>A0ABP9NYQ5_9PSEU</name>
<evidence type="ECO:0000256" key="1">
    <source>
        <dbReference type="ARBA" id="ARBA00023015"/>
    </source>
</evidence>
<dbReference type="SMART" id="SM00354">
    <property type="entry name" value="HTH_LACI"/>
    <property type="match status" value="1"/>
</dbReference>
<dbReference type="CDD" id="cd06267">
    <property type="entry name" value="PBP1_LacI_sugar_binding-like"/>
    <property type="match status" value="1"/>
</dbReference>
<feature type="domain" description="HTH lacI-type" evidence="5">
    <location>
        <begin position="13"/>
        <end position="67"/>
    </location>
</feature>
<evidence type="ECO:0000256" key="4">
    <source>
        <dbReference type="SAM" id="MobiDB-lite"/>
    </source>
</evidence>
<protein>
    <submittedName>
        <fullName evidence="6">LacI family DNA-binding transcriptional regulator</fullName>
    </submittedName>
</protein>
<dbReference type="Proteomes" id="UP001500804">
    <property type="component" value="Unassembled WGS sequence"/>
</dbReference>
<dbReference type="EMBL" id="BAABJO010000035">
    <property type="protein sequence ID" value="GAA5136884.1"/>
    <property type="molecule type" value="Genomic_DNA"/>
</dbReference>
<evidence type="ECO:0000256" key="2">
    <source>
        <dbReference type="ARBA" id="ARBA00023125"/>
    </source>
</evidence>
<keyword evidence="1" id="KW-0805">Transcription regulation</keyword>
<dbReference type="Gene3D" id="1.10.260.40">
    <property type="entry name" value="lambda repressor-like DNA-binding domains"/>
    <property type="match status" value="1"/>
</dbReference>
<dbReference type="InterPro" id="IPR046335">
    <property type="entry name" value="LacI/GalR-like_sensor"/>
</dbReference>
<dbReference type="Gene3D" id="3.40.50.2300">
    <property type="match status" value="2"/>
</dbReference>
<dbReference type="GO" id="GO:0003677">
    <property type="term" value="F:DNA binding"/>
    <property type="evidence" value="ECO:0007669"/>
    <property type="project" value="UniProtKB-KW"/>
</dbReference>
<keyword evidence="7" id="KW-1185">Reference proteome</keyword>
<dbReference type="InterPro" id="IPR000843">
    <property type="entry name" value="HTH_LacI"/>
</dbReference>
<dbReference type="InterPro" id="IPR028082">
    <property type="entry name" value="Peripla_BP_I"/>
</dbReference>
<evidence type="ECO:0000313" key="6">
    <source>
        <dbReference type="EMBL" id="GAA5136884.1"/>
    </source>
</evidence>
<dbReference type="PROSITE" id="PS00356">
    <property type="entry name" value="HTH_LACI_1"/>
    <property type="match status" value="1"/>
</dbReference>
<feature type="region of interest" description="Disordered" evidence="4">
    <location>
        <begin position="341"/>
        <end position="376"/>
    </location>
</feature>
<evidence type="ECO:0000313" key="7">
    <source>
        <dbReference type="Proteomes" id="UP001500804"/>
    </source>
</evidence>
<dbReference type="PANTHER" id="PTHR30146">
    <property type="entry name" value="LACI-RELATED TRANSCRIPTIONAL REPRESSOR"/>
    <property type="match status" value="1"/>
</dbReference>
<comment type="caution">
    <text evidence="6">The sequence shown here is derived from an EMBL/GenBank/DDBJ whole genome shotgun (WGS) entry which is preliminary data.</text>
</comment>
<evidence type="ECO:0000256" key="3">
    <source>
        <dbReference type="ARBA" id="ARBA00023163"/>
    </source>
</evidence>
<dbReference type="SUPFAM" id="SSF53822">
    <property type="entry name" value="Periplasmic binding protein-like I"/>
    <property type="match status" value="1"/>
</dbReference>
<dbReference type="PROSITE" id="PS50932">
    <property type="entry name" value="HTH_LACI_2"/>
    <property type="match status" value="1"/>
</dbReference>
<dbReference type="CDD" id="cd01392">
    <property type="entry name" value="HTH_LacI"/>
    <property type="match status" value="1"/>
</dbReference>
<dbReference type="SUPFAM" id="SSF47413">
    <property type="entry name" value="lambda repressor-like DNA-binding domains"/>
    <property type="match status" value="1"/>
</dbReference>